<proteinExistence type="predicted"/>
<feature type="compositionally biased region" description="Pro residues" evidence="1">
    <location>
        <begin position="178"/>
        <end position="189"/>
    </location>
</feature>
<feature type="compositionally biased region" description="Low complexity" evidence="1">
    <location>
        <begin position="96"/>
        <end position="108"/>
    </location>
</feature>
<evidence type="ECO:0000313" key="2">
    <source>
        <dbReference type="EMBL" id="KAJ1178384.1"/>
    </source>
</evidence>
<dbReference type="AlphaFoldDB" id="A0AAV7TNX1"/>
<name>A0AAV7TNX1_PLEWA</name>
<evidence type="ECO:0000256" key="1">
    <source>
        <dbReference type="SAM" id="MobiDB-lite"/>
    </source>
</evidence>
<organism evidence="2 3">
    <name type="scientific">Pleurodeles waltl</name>
    <name type="common">Iberian ribbed newt</name>
    <dbReference type="NCBI Taxonomy" id="8319"/>
    <lineage>
        <taxon>Eukaryota</taxon>
        <taxon>Metazoa</taxon>
        <taxon>Chordata</taxon>
        <taxon>Craniata</taxon>
        <taxon>Vertebrata</taxon>
        <taxon>Euteleostomi</taxon>
        <taxon>Amphibia</taxon>
        <taxon>Batrachia</taxon>
        <taxon>Caudata</taxon>
        <taxon>Salamandroidea</taxon>
        <taxon>Salamandridae</taxon>
        <taxon>Pleurodelinae</taxon>
        <taxon>Pleurodeles</taxon>
    </lineage>
</organism>
<sequence>MLLAPARLVACSPPPPRARSAKIPQFAPRRGVSPVSPSPTTARLWTSLCFTGFRQALFWGWGRILVRASPSVARGSPAVLFGGGDPATAEVLRSDPGPAIRISSPRSRSAPRRHGGRREGGGPLPPAPWIRLQRAVEAEGRSQQHGTPPSAPGSAVDPRRAGCSRASLPGGSQRSLSGPPPFWAQPAPAPRRVRVELKRSTARPGEQQFHVGEAAGYQGVSLRLRWSWMAYRLEADDGGVRSTTKVHPQS</sequence>
<gene>
    <name evidence="2" type="ORF">NDU88_003630</name>
</gene>
<keyword evidence="3" id="KW-1185">Reference proteome</keyword>
<comment type="caution">
    <text evidence="2">The sequence shown here is derived from an EMBL/GenBank/DDBJ whole genome shotgun (WGS) entry which is preliminary data.</text>
</comment>
<feature type="region of interest" description="Disordered" evidence="1">
    <location>
        <begin position="89"/>
        <end position="191"/>
    </location>
</feature>
<accession>A0AAV7TNX1</accession>
<evidence type="ECO:0000313" key="3">
    <source>
        <dbReference type="Proteomes" id="UP001066276"/>
    </source>
</evidence>
<protein>
    <submittedName>
        <fullName evidence="2">Uncharacterized protein</fullName>
    </submittedName>
</protein>
<dbReference type="Proteomes" id="UP001066276">
    <property type="component" value="Chromosome 3_2"/>
</dbReference>
<reference evidence="2" key="1">
    <citation type="journal article" date="2022" name="bioRxiv">
        <title>Sequencing and chromosome-scale assembly of the giantPleurodeles waltlgenome.</title>
        <authorList>
            <person name="Brown T."/>
            <person name="Elewa A."/>
            <person name="Iarovenko S."/>
            <person name="Subramanian E."/>
            <person name="Araus A.J."/>
            <person name="Petzold A."/>
            <person name="Susuki M."/>
            <person name="Suzuki K.-i.T."/>
            <person name="Hayashi T."/>
            <person name="Toyoda A."/>
            <person name="Oliveira C."/>
            <person name="Osipova E."/>
            <person name="Leigh N.D."/>
            <person name="Simon A."/>
            <person name="Yun M.H."/>
        </authorList>
    </citation>
    <scope>NUCLEOTIDE SEQUENCE</scope>
    <source>
        <strain evidence="2">20211129_DDA</strain>
        <tissue evidence="2">Liver</tissue>
    </source>
</reference>
<dbReference type="EMBL" id="JANPWB010000006">
    <property type="protein sequence ID" value="KAJ1178384.1"/>
    <property type="molecule type" value="Genomic_DNA"/>
</dbReference>